<gene>
    <name evidence="2" type="ORF">GCM10008927_16840</name>
</gene>
<feature type="chain" id="PRO_5046849658" description="Adenylosuccinate lyase" evidence="1">
    <location>
        <begin position="20"/>
        <end position="51"/>
    </location>
</feature>
<sequence length="51" mass="5319">MRKFMFIVVATFAAAPAIAEGCRDHGQQSSQCGLGQTYDGALGKCVPLVSS</sequence>
<keyword evidence="3" id="KW-1185">Reference proteome</keyword>
<evidence type="ECO:0000313" key="3">
    <source>
        <dbReference type="Proteomes" id="UP000634455"/>
    </source>
</evidence>
<feature type="signal peptide" evidence="1">
    <location>
        <begin position="1"/>
        <end position="19"/>
    </location>
</feature>
<evidence type="ECO:0000313" key="2">
    <source>
        <dbReference type="EMBL" id="GHA51949.1"/>
    </source>
</evidence>
<organism evidence="2 3">
    <name type="scientific">Paramylibacter ulvae</name>
    <dbReference type="NCBI Taxonomy" id="1651968"/>
    <lineage>
        <taxon>Bacteria</taxon>
        <taxon>Pseudomonadati</taxon>
        <taxon>Pseudomonadota</taxon>
        <taxon>Alphaproteobacteria</taxon>
        <taxon>Rhodobacterales</taxon>
        <taxon>Paracoccaceae</taxon>
        <taxon>Paramylibacter</taxon>
    </lineage>
</organism>
<keyword evidence="1" id="KW-0732">Signal</keyword>
<name>A0ABQ3D223_9RHOB</name>
<evidence type="ECO:0000256" key="1">
    <source>
        <dbReference type="SAM" id="SignalP"/>
    </source>
</evidence>
<comment type="caution">
    <text evidence="2">The sequence shown here is derived from an EMBL/GenBank/DDBJ whole genome shotgun (WGS) entry which is preliminary data.</text>
</comment>
<reference evidence="3" key="1">
    <citation type="journal article" date="2019" name="Int. J. Syst. Evol. Microbiol.">
        <title>The Global Catalogue of Microorganisms (GCM) 10K type strain sequencing project: providing services to taxonomists for standard genome sequencing and annotation.</title>
        <authorList>
            <consortium name="The Broad Institute Genomics Platform"/>
            <consortium name="The Broad Institute Genome Sequencing Center for Infectious Disease"/>
            <person name="Wu L."/>
            <person name="Ma J."/>
        </authorList>
    </citation>
    <scope>NUCLEOTIDE SEQUENCE [LARGE SCALE GENOMIC DNA]</scope>
    <source>
        <strain evidence="3">KCTC 32465</strain>
    </source>
</reference>
<protein>
    <recommendedName>
        <fullName evidence="4">Adenylosuccinate lyase</fullName>
    </recommendedName>
</protein>
<proteinExistence type="predicted"/>
<accession>A0ABQ3D223</accession>
<dbReference type="Proteomes" id="UP000634455">
    <property type="component" value="Unassembled WGS sequence"/>
</dbReference>
<evidence type="ECO:0008006" key="4">
    <source>
        <dbReference type="Google" id="ProtNLM"/>
    </source>
</evidence>
<dbReference type="EMBL" id="BMZF01000003">
    <property type="protein sequence ID" value="GHA51949.1"/>
    <property type="molecule type" value="Genomic_DNA"/>
</dbReference>
<dbReference type="RefSeq" id="WP_189640217.1">
    <property type="nucleotide sequence ID" value="NZ_BMZF01000003.1"/>
</dbReference>